<proteinExistence type="predicted"/>
<reference evidence="2" key="1">
    <citation type="submission" date="2016-10" db="EMBL/GenBank/DDBJ databases">
        <authorList>
            <person name="Varghese N."/>
            <person name="Submissions S."/>
        </authorList>
    </citation>
    <scope>NUCLEOTIDE SEQUENCE [LARGE SCALE GENOMIC DNA]</scope>
    <source>
        <strain evidence="2">BP1-148</strain>
    </source>
</reference>
<evidence type="ECO:0000313" key="1">
    <source>
        <dbReference type="EMBL" id="SDG28442.1"/>
    </source>
</evidence>
<dbReference type="AlphaFoldDB" id="A0A1G7SZY1"/>
<accession>A0A1G7SZY1</accession>
<protein>
    <submittedName>
        <fullName evidence="1">Uncharacterized protein</fullName>
    </submittedName>
</protein>
<sequence>MVKIKQVGIGRMASGTIDGITYVTRGDVTFARSTPTMPAHVYTTPAAKKRRAIFNMIQMHLKHHLPTLRKTITPKGIGSSYTRYYSLNAKPLARALGVLAEEVVAGKDVSITDVEEAITAYATDHPSEICIASLKGYKELFLSGPWPKTITLHAVKGKSTIVITVI</sequence>
<name>A0A1G7SZY1_9BACT</name>
<dbReference type="EMBL" id="FNCQ01000002">
    <property type="protein sequence ID" value="SDG28442.1"/>
    <property type="molecule type" value="Genomic_DNA"/>
</dbReference>
<organism evidence="1 2">
    <name type="scientific">Prevotella communis</name>
    <dbReference type="NCBI Taxonomy" id="2913614"/>
    <lineage>
        <taxon>Bacteria</taxon>
        <taxon>Pseudomonadati</taxon>
        <taxon>Bacteroidota</taxon>
        <taxon>Bacteroidia</taxon>
        <taxon>Bacteroidales</taxon>
        <taxon>Prevotellaceae</taxon>
        <taxon>Prevotella</taxon>
    </lineage>
</organism>
<dbReference type="Proteomes" id="UP000198779">
    <property type="component" value="Unassembled WGS sequence"/>
</dbReference>
<gene>
    <name evidence="1" type="ORF">SAMN04487901_10266</name>
</gene>
<evidence type="ECO:0000313" key="2">
    <source>
        <dbReference type="Proteomes" id="UP000198779"/>
    </source>
</evidence>
<keyword evidence="2" id="KW-1185">Reference proteome</keyword>
<dbReference type="RefSeq" id="WP_143010074.1">
    <property type="nucleotide sequence ID" value="NZ_FNCQ01000002.1"/>
</dbReference>